<keyword evidence="3" id="KW-1185">Reference proteome</keyword>
<accession>A0AAV4P1W2</accession>
<evidence type="ECO:0000313" key="3">
    <source>
        <dbReference type="Proteomes" id="UP001054945"/>
    </source>
</evidence>
<protein>
    <submittedName>
        <fullName evidence="2">Uncharacterized protein</fullName>
    </submittedName>
</protein>
<feature type="compositionally biased region" description="Basic and acidic residues" evidence="1">
    <location>
        <begin position="158"/>
        <end position="173"/>
    </location>
</feature>
<evidence type="ECO:0000313" key="2">
    <source>
        <dbReference type="EMBL" id="GIX91187.1"/>
    </source>
</evidence>
<gene>
    <name evidence="2" type="ORF">CEXT_214001</name>
</gene>
<proteinExistence type="predicted"/>
<comment type="caution">
    <text evidence="2">The sequence shown here is derived from an EMBL/GenBank/DDBJ whole genome shotgun (WGS) entry which is preliminary data.</text>
</comment>
<sequence length="259" mass="29506">MDPGFPSPRLRPEDDFCAPWGSPCICFTIGALSGNGGYPRGTAFIPHSLFFFFSSELIFGGEPSQLQASLASVFRKGGFMCENNDPHIESVAAIQFLLSSASIRLCIRYKCPSELLRDTMEKKGNKTPPPIPFYWNKGKERNLYKAAFMFKKKRGKGRHTERDKRDFHLRDKGSGLPSPRLRPEDDFLRPMGQPLHLFHRRSSLWSGSGTDEDRKTGHRLQDSVKGYSEGITRRCILGIIFNAKKKVVWKIYVFSRSFF</sequence>
<feature type="region of interest" description="Disordered" evidence="1">
    <location>
        <begin position="154"/>
        <end position="183"/>
    </location>
</feature>
<dbReference type="EMBL" id="BPLR01004001">
    <property type="protein sequence ID" value="GIX91187.1"/>
    <property type="molecule type" value="Genomic_DNA"/>
</dbReference>
<reference evidence="2 3" key="1">
    <citation type="submission" date="2021-06" db="EMBL/GenBank/DDBJ databases">
        <title>Caerostris extrusa draft genome.</title>
        <authorList>
            <person name="Kono N."/>
            <person name="Arakawa K."/>
        </authorList>
    </citation>
    <scope>NUCLEOTIDE SEQUENCE [LARGE SCALE GENOMIC DNA]</scope>
</reference>
<dbReference type="AlphaFoldDB" id="A0AAV4P1W2"/>
<organism evidence="2 3">
    <name type="scientific">Caerostris extrusa</name>
    <name type="common">Bark spider</name>
    <name type="synonym">Caerostris bankana</name>
    <dbReference type="NCBI Taxonomy" id="172846"/>
    <lineage>
        <taxon>Eukaryota</taxon>
        <taxon>Metazoa</taxon>
        <taxon>Ecdysozoa</taxon>
        <taxon>Arthropoda</taxon>
        <taxon>Chelicerata</taxon>
        <taxon>Arachnida</taxon>
        <taxon>Araneae</taxon>
        <taxon>Araneomorphae</taxon>
        <taxon>Entelegynae</taxon>
        <taxon>Araneoidea</taxon>
        <taxon>Araneidae</taxon>
        <taxon>Caerostris</taxon>
    </lineage>
</organism>
<dbReference type="Proteomes" id="UP001054945">
    <property type="component" value="Unassembled WGS sequence"/>
</dbReference>
<evidence type="ECO:0000256" key="1">
    <source>
        <dbReference type="SAM" id="MobiDB-lite"/>
    </source>
</evidence>
<name>A0AAV4P1W2_CAEEX</name>